<sequence length="343" mass="38417">MNNNYIHPQFKLNGVTHTVDSLEQEALIMLQSSEDYLRDLGQLICAWFDDKAYMIQRTSGTTGPPKEIQLDKAAMRASAEATVRFFDVQEGSKALLCMSTQFVGGKLMFIRALLFGWELDVCKPTARPLADTKTSYSFVAMVPMQVENSLAEMDQIETLIIGGAKVSPILAQKLQEKSTEVYETYGMTETITHIAAKKIGTPYFDVLPHATIQTDERGCLVIDAPTVNPHPVVTNDLVRLISAKQFEWLGRFDHVINSGGVKLFPEQIEEKLATKIKARFFVGGKADDYFGTIVVLVIESQPYALAEDVFDGLTKYERPKEIQFVEQFIETESGKVIRSKNIN</sequence>
<dbReference type="InterPro" id="IPR020845">
    <property type="entry name" value="AMP-binding_CS"/>
</dbReference>
<keyword evidence="2 4" id="KW-0436">Ligase</keyword>
<dbReference type="Pfam" id="PF00501">
    <property type="entry name" value="AMP-binding"/>
    <property type="match status" value="1"/>
</dbReference>
<dbReference type="AlphaFoldDB" id="A0A378RQ41"/>
<accession>A0A378RQ41</accession>
<evidence type="ECO:0000259" key="3">
    <source>
        <dbReference type="Pfam" id="PF00501"/>
    </source>
</evidence>
<dbReference type="GO" id="GO:0008756">
    <property type="term" value="F:o-succinylbenzoate-CoA ligase activity"/>
    <property type="evidence" value="ECO:0007669"/>
    <property type="project" value="UniProtKB-EC"/>
</dbReference>
<dbReference type="PANTHER" id="PTHR43201:SF5">
    <property type="entry name" value="MEDIUM-CHAIN ACYL-COA LIGASE ACSF2, MITOCHONDRIAL"/>
    <property type="match status" value="1"/>
</dbReference>
<dbReference type="InterPro" id="IPR045851">
    <property type="entry name" value="AMP-bd_C_sf"/>
</dbReference>
<feature type="domain" description="AMP-dependent synthetase/ligase" evidence="3">
    <location>
        <begin position="49"/>
        <end position="196"/>
    </location>
</feature>
<evidence type="ECO:0000256" key="1">
    <source>
        <dbReference type="ARBA" id="ARBA00006432"/>
    </source>
</evidence>
<dbReference type="RefSeq" id="WP_115091213.1">
    <property type="nucleotide sequence ID" value="NZ_CP068107.1"/>
</dbReference>
<dbReference type="InterPro" id="IPR042099">
    <property type="entry name" value="ANL_N_sf"/>
</dbReference>
<dbReference type="Gene3D" id="3.30.300.30">
    <property type="match status" value="1"/>
</dbReference>
<evidence type="ECO:0000256" key="2">
    <source>
        <dbReference type="ARBA" id="ARBA00022598"/>
    </source>
</evidence>
<dbReference type="PANTHER" id="PTHR43201">
    <property type="entry name" value="ACYL-COA SYNTHETASE"/>
    <property type="match status" value="1"/>
</dbReference>
<proteinExistence type="inferred from homology"/>
<evidence type="ECO:0000313" key="5">
    <source>
        <dbReference type="Proteomes" id="UP000255024"/>
    </source>
</evidence>
<protein>
    <submittedName>
        <fullName evidence="4">2-succinylbenzoate--CoA ligase</fullName>
        <ecNumber evidence="4">6.2.1.26</ecNumber>
    </submittedName>
</protein>
<organism evidence="4 5">
    <name type="scientific">Myroides odoratus</name>
    <name type="common">Flavobacterium odoratum</name>
    <dbReference type="NCBI Taxonomy" id="256"/>
    <lineage>
        <taxon>Bacteria</taxon>
        <taxon>Pseudomonadati</taxon>
        <taxon>Bacteroidota</taxon>
        <taxon>Flavobacteriia</taxon>
        <taxon>Flavobacteriales</taxon>
        <taxon>Flavobacteriaceae</taxon>
        <taxon>Myroides</taxon>
    </lineage>
</organism>
<comment type="similarity">
    <text evidence="1">Belongs to the ATP-dependent AMP-binding enzyme family.</text>
</comment>
<dbReference type="Proteomes" id="UP000255024">
    <property type="component" value="Unassembled WGS sequence"/>
</dbReference>
<dbReference type="Gene3D" id="3.40.50.12780">
    <property type="entry name" value="N-terminal domain of ligase-like"/>
    <property type="match status" value="1"/>
</dbReference>
<keyword evidence="5" id="KW-1185">Reference proteome</keyword>
<gene>
    <name evidence="4" type="primary">menE</name>
    <name evidence="4" type="ORF">NCTC11179_01819</name>
</gene>
<dbReference type="GO" id="GO:0006631">
    <property type="term" value="P:fatty acid metabolic process"/>
    <property type="evidence" value="ECO:0007669"/>
    <property type="project" value="TreeGrafter"/>
</dbReference>
<dbReference type="EC" id="6.2.1.26" evidence="4"/>
<evidence type="ECO:0000313" key="4">
    <source>
        <dbReference type="EMBL" id="STZ28277.1"/>
    </source>
</evidence>
<name>A0A378RQ41_MYROD</name>
<dbReference type="GO" id="GO:0031956">
    <property type="term" value="F:medium-chain fatty acid-CoA ligase activity"/>
    <property type="evidence" value="ECO:0007669"/>
    <property type="project" value="TreeGrafter"/>
</dbReference>
<reference evidence="4 5" key="1">
    <citation type="submission" date="2018-06" db="EMBL/GenBank/DDBJ databases">
        <authorList>
            <consortium name="Pathogen Informatics"/>
            <person name="Doyle S."/>
        </authorList>
    </citation>
    <scope>NUCLEOTIDE SEQUENCE [LARGE SCALE GENOMIC DNA]</scope>
    <source>
        <strain evidence="4 5">NCTC11179</strain>
    </source>
</reference>
<dbReference type="InterPro" id="IPR000873">
    <property type="entry name" value="AMP-dep_synth/lig_dom"/>
</dbReference>
<dbReference type="SUPFAM" id="SSF56801">
    <property type="entry name" value="Acetyl-CoA synthetase-like"/>
    <property type="match status" value="1"/>
</dbReference>
<dbReference type="PROSITE" id="PS00455">
    <property type="entry name" value="AMP_BINDING"/>
    <property type="match status" value="1"/>
</dbReference>
<dbReference type="EMBL" id="UGQL01000001">
    <property type="protein sequence ID" value="STZ28277.1"/>
    <property type="molecule type" value="Genomic_DNA"/>
</dbReference>